<keyword evidence="4 10" id="KW-0698">rRNA processing</keyword>
<dbReference type="HAMAP" id="MF_00039">
    <property type="entry name" value="Adenylate_kinase_AK6"/>
    <property type="match status" value="1"/>
</dbReference>
<feature type="binding site" evidence="10">
    <location>
        <position position="19"/>
    </location>
    <ligand>
        <name>ATP</name>
        <dbReference type="ChEBI" id="CHEBI:30616"/>
    </ligand>
</feature>
<evidence type="ECO:0000256" key="1">
    <source>
        <dbReference type="ARBA" id="ARBA00000582"/>
    </source>
</evidence>
<dbReference type="EMBL" id="MPUH01002016">
    <property type="protein sequence ID" value="OMJ65645.1"/>
    <property type="molecule type" value="Genomic_DNA"/>
</dbReference>
<evidence type="ECO:0000256" key="8">
    <source>
        <dbReference type="ARBA" id="ARBA00022840"/>
    </source>
</evidence>
<feature type="region of interest" description="NMPbind" evidence="10">
    <location>
        <begin position="41"/>
        <end position="64"/>
    </location>
</feature>
<name>A0A1R2AMK7_9CILI</name>
<comment type="caution">
    <text evidence="10">Lacks conserved residue(s) required for the propagation of feature annotation.</text>
</comment>
<dbReference type="GO" id="GO:0004017">
    <property type="term" value="F:AMP kinase activity"/>
    <property type="evidence" value="ECO:0007669"/>
    <property type="project" value="UniProtKB-UniRule"/>
</dbReference>
<dbReference type="PANTHER" id="PTHR12595:SF0">
    <property type="entry name" value="ADENYLATE KINASE ISOENZYME 6"/>
    <property type="match status" value="1"/>
</dbReference>
<dbReference type="GO" id="GO:0042274">
    <property type="term" value="P:ribosomal small subunit biogenesis"/>
    <property type="evidence" value="ECO:0007669"/>
    <property type="project" value="UniProtKB-UniRule"/>
</dbReference>
<feature type="binding site" evidence="10">
    <location>
        <position position="17"/>
    </location>
    <ligand>
        <name>ATP</name>
        <dbReference type="ChEBI" id="CHEBI:30616"/>
    </ligand>
</feature>
<evidence type="ECO:0000256" key="5">
    <source>
        <dbReference type="ARBA" id="ARBA00022679"/>
    </source>
</evidence>
<dbReference type="InterPro" id="IPR020618">
    <property type="entry name" value="Adenyl_kinase_AK6"/>
</dbReference>
<dbReference type="EC" id="2.7.4.3" evidence="10"/>
<keyword evidence="9 10" id="KW-0539">Nucleus</keyword>
<evidence type="ECO:0000256" key="7">
    <source>
        <dbReference type="ARBA" id="ARBA00022777"/>
    </source>
</evidence>
<evidence type="ECO:0000256" key="4">
    <source>
        <dbReference type="ARBA" id="ARBA00022552"/>
    </source>
</evidence>
<dbReference type="SUPFAM" id="SSF52540">
    <property type="entry name" value="P-loop containing nucleoside triphosphate hydrolases"/>
    <property type="match status" value="1"/>
</dbReference>
<feature type="binding site" evidence="10">
    <location>
        <position position="15"/>
    </location>
    <ligand>
        <name>ATP</name>
        <dbReference type="ChEBI" id="CHEBI:30616"/>
    </ligand>
</feature>
<comment type="function">
    <text evidence="10">Broad-specificity nucleoside monophosphate (NMP) kinase that catalyzes the reversible transfer of the terminal phosphate group between nucleoside triphosphates and monophosphates. Has also ATPase activity. Involved in the late cytoplasmic maturation steps of the 40S ribosomal particles, specifically 18S rRNA maturation. While NMP activity is not required for ribosome maturation, ATPase activity is. Associates transiently with small ribosomal subunit protein uS11. ATP hydrolysis breaks the interaction with uS11. May temporarily remove uS11 from the ribosome to enable a conformational change of the ribosomal RNA that is needed for the final maturation step of the small ribosomal subunit. Its NMP activity may have a role in nuclear energy homeostasis.</text>
</comment>
<accession>A0A1R2AMK7</accession>
<dbReference type="FunFam" id="3.40.50.300:FF:000372">
    <property type="entry name" value="Adenylate kinase isoenzyme 6 homolog"/>
    <property type="match status" value="1"/>
</dbReference>
<proteinExistence type="inferred from homology"/>
<evidence type="ECO:0000256" key="2">
    <source>
        <dbReference type="ARBA" id="ARBA00022490"/>
    </source>
</evidence>
<organism evidence="11 12">
    <name type="scientific">Stentor coeruleus</name>
    <dbReference type="NCBI Taxonomy" id="5963"/>
    <lineage>
        <taxon>Eukaryota</taxon>
        <taxon>Sar</taxon>
        <taxon>Alveolata</taxon>
        <taxon>Ciliophora</taxon>
        <taxon>Postciliodesmatophora</taxon>
        <taxon>Heterotrichea</taxon>
        <taxon>Heterotrichida</taxon>
        <taxon>Stentoridae</taxon>
        <taxon>Stentor</taxon>
    </lineage>
</organism>
<keyword evidence="5 10" id="KW-0808">Transferase</keyword>
<dbReference type="GO" id="GO:0005737">
    <property type="term" value="C:cytoplasm"/>
    <property type="evidence" value="ECO:0007669"/>
    <property type="project" value="UniProtKB-SubCell"/>
</dbReference>
<keyword evidence="8 10" id="KW-0067">ATP-binding</keyword>
<dbReference type="GO" id="GO:0006364">
    <property type="term" value="P:rRNA processing"/>
    <property type="evidence" value="ECO:0007669"/>
    <property type="project" value="UniProtKB-KW"/>
</dbReference>
<keyword evidence="2 10" id="KW-0963">Cytoplasm</keyword>
<comment type="catalytic activity">
    <reaction evidence="10">
        <text>ATP + H2O = ADP + phosphate + H(+)</text>
        <dbReference type="Rhea" id="RHEA:13065"/>
        <dbReference type="ChEBI" id="CHEBI:15377"/>
        <dbReference type="ChEBI" id="CHEBI:15378"/>
        <dbReference type="ChEBI" id="CHEBI:30616"/>
        <dbReference type="ChEBI" id="CHEBI:43474"/>
        <dbReference type="ChEBI" id="CHEBI:456216"/>
    </reaction>
</comment>
<dbReference type="Pfam" id="PF13238">
    <property type="entry name" value="AAA_18"/>
    <property type="match status" value="1"/>
</dbReference>
<evidence type="ECO:0000256" key="3">
    <source>
        <dbReference type="ARBA" id="ARBA00022517"/>
    </source>
</evidence>
<reference evidence="11 12" key="1">
    <citation type="submission" date="2016-11" db="EMBL/GenBank/DDBJ databases">
        <title>The macronuclear genome of Stentor coeruleus: a giant cell with tiny introns.</title>
        <authorList>
            <person name="Slabodnick M."/>
            <person name="Ruby J.G."/>
            <person name="Reiff S.B."/>
            <person name="Swart E.C."/>
            <person name="Gosai S."/>
            <person name="Prabakaran S."/>
            <person name="Witkowska E."/>
            <person name="Larue G.E."/>
            <person name="Fisher S."/>
            <person name="Freeman R.M."/>
            <person name="Gunawardena J."/>
            <person name="Chu W."/>
            <person name="Stover N.A."/>
            <person name="Gregory B.D."/>
            <person name="Nowacki M."/>
            <person name="Derisi J."/>
            <person name="Roy S.W."/>
            <person name="Marshall W.F."/>
            <person name="Sood P."/>
        </authorList>
    </citation>
    <scope>NUCLEOTIDE SEQUENCE [LARGE SCALE GENOMIC DNA]</scope>
    <source>
        <strain evidence="11">WM001</strain>
    </source>
</reference>
<dbReference type="PANTHER" id="PTHR12595">
    <property type="entry name" value="POS9-ACTIVATING FACTOR FAP7-RELATED"/>
    <property type="match status" value="1"/>
</dbReference>
<protein>
    <recommendedName>
        <fullName evidence="10">Adenylate kinase isoenzyme 6 homolog</fullName>
        <shortName evidence="10">AK6</shortName>
        <ecNumber evidence="10">2.7.4.3</ecNumber>
    </recommendedName>
    <alternativeName>
        <fullName evidence="10">Dual activity adenylate kinase/ATPase</fullName>
        <shortName evidence="10">AK/ATPase</shortName>
    </alternativeName>
</protein>
<feature type="binding site" evidence="10">
    <location>
        <position position="117"/>
    </location>
    <ligand>
        <name>ATP</name>
        <dbReference type="ChEBI" id="CHEBI:30616"/>
    </ligand>
</feature>
<evidence type="ECO:0000256" key="10">
    <source>
        <dbReference type="HAMAP-Rule" id="MF_03173"/>
    </source>
</evidence>
<dbReference type="Proteomes" id="UP000187209">
    <property type="component" value="Unassembled WGS sequence"/>
</dbReference>
<gene>
    <name evidence="11" type="ORF">SteCoe_37853</name>
</gene>
<evidence type="ECO:0000256" key="9">
    <source>
        <dbReference type="ARBA" id="ARBA00023242"/>
    </source>
</evidence>
<dbReference type="GO" id="GO:0005524">
    <property type="term" value="F:ATP binding"/>
    <property type="evidence" value="ECO:0007669"/>
    <property type="project" value="UniProtKB-KW"/>
</dbReference>
<dbReference type="Gene3D" id="3.40.50.300">
    <property type="entry name" value="P-loop containing nucleotide triphosphate hydrolases"/>
    <property type="match status" value="1"/>
</dbReference>
<evidence type="ECO:0000313" key="12">
    <source>
        <dbReference type="Proteomes" id="UP000187209"/>
    </source>
</evidence>
<dbReference type="AlphaFoldDB" id="A0A1R2AMK7"/>
<comment type="caution">
    <text evidence="11">The sequence shown here is derived from an EMBL/GenBank/DDBJ whole genome shotgun (WGS) entry which is preliminary data.</text>
</comment>
<dbReference type="OrthoDB" id="10251185at2759"/>
<comment type="similarity">
    <text evidence="10">Belongs to the adenylate kinase family. AK6 subfamily.</text>
</comment>
<comment type="catalytic activity">
    <reaction evidence="1 10">
        <text>AMP + ATP = 2 ADP</text>
        <dbReference type="Rhea" id="RHEA:12973"/>
        <dbReference type="ChEBI" id="CHEBI:30616"/>
        <dbReference type="ChEBI" id="CHEBI:456215"/>
        <dbReference type="ChEBI" id="CHEBI:456216"/>
        <dbReference type="EC" id="2.7.4.3"/>
    </reaction>
</comment>
<keyword evidence="7 10" id="KW-0418">Kinase</keyword>
<sequence length="178" mass="20511">MESKFPNILITGTPGTGKTTLSRLLEDQLSQEYPGKFTLIGLSKMIVDQMLFKNWNKDFDVPEFDEDMVCDALEPRIQQGGLIIDFHSCGFFPRDWFDIIILLRATNTNIYDRLIERGFPEKKITENIEAEIFNVVHDEVYESFDPSIIISQNSNTVDEMQANLEQALQIIRQKIISC</sequence>
<keyword evidence="12" id="KW-1185">Reference proteome</keyword>
<evidence type="ECO:0000256" key="6">
    <source>
        <dbReference type="ARBA" id="ARBA00022741"/>
    </source>
</evidence>
<dbReference type="GO" id="GO:0016887">
    <property type="term" value="F:ATP hydrolysis activity"/>
    <property type="evidence" value="ECO:0007669"/>
    <property type="project" value="UniProtKB-UniRule"/>
</dbReference>
<evidence type="ECO:0000313" key="11">
    <source>
        <dbReference type="EMBL" id="OMJ65645.1"/>
    </source>
</evidence>
<feature type="binding site" evidence="10">
    <location>
        <position position="18"/>
    </location>
    <ligand>
        <name>ATP</name>
        <dbReference type="ChEBI" id="CHEBI:30616"/>
    </ligand>
</feature>
<dbReference type="InterPro" id="IPR027417">
    <property type="entry name" value="P-loop_NTPase"/>
</dbReference>
<keyword evidence="3 10" id="KW-0690">Ribosome biogenesis</keyword>
<feature type="region of interest" description="LID" evidence="10">
    <location>
        <begin position="116"/>
        <end position="126"/>
    </location>
</feature>
<comment type="subunit">
    <text evidence="10">Interacts with small ribosomal subunit protein uS11. Not a structural component of 43S pre-ribosomes, but transiently interacts with them by binding to uS11.</text>
</comment>
<comment type="subcellular location">
    <subcellularLocation>
        <location evidence="10">Cytoplasm</location>
    </subcellularLocation>
    <subcellularLocation>
        <location evidence="10">Nucleus</location>
    </subcellularLocation>
</comment>
<keyword evidence="6 10" id="KW-0547">Nucleotide-binding</keyword>
<dbReference type="GO" id="GO:0005634">
    <property type="term" value="C:nucleus"/>
    <property type="evidence" value="ECO:0007669"/>
    <property type="project" value="UniProtKB-SubCell"/>
</dbReference>
<feature type="binding site" evidence="10">
    <location>
        <position position="20"/>
    </location>
    <ligand>
        <name>ATP</name>
        <dbReference type="ChEBI" id="CHEBI:30616"/>
    </ligand>
</feature>